<dbReference type="GO" id="GO:0003677">
    <property type="term" value="F:DNA binding"/>
    <property type="evidence" value="ECO:0007669"/>
    <property type="project" value="UniProtKB-KW"/>
</dbReference>
<evidence type="ECO:0000256" key="3">
    <source>
        <dbReference type="ARBA" id="ARBA00023163"/>
    </source>
</evidence>
<organism evidence="5 6">
    <name type="scientific">Bradyrhizobium diazoefficiens</name>
    <dbReference type="NCBI Taxonomy" id="1355477"/>
    <lineage>
        <taxon>Bacteria</taxon>
        <taxon>Pseudomonadati</taxon>
        <taxon>Pseudomonadota</taxon>
        <taxon>Alphaproteobacteria</taxon>
        <taxon>Hyphomicrobiales</taxon>
        <taxon>Nitrobacteraceae</taxon>
        <taxon>Bradyrhizobium</taxon>
    </lineage>
</organism>
<dbReference type="InterPro" id="IPR016032">
    <property type="entry name" value="Sig_transdc_resp-reg_C-effctor"/>
</dbReference>
<name>A0A0E4BUC3_9BRAD</name>
<dbReference type="Proteomes" id="UP000063308">
    <property type="component" value="Chromosome"/>
</dbReference>
<dbReference type="RefSeq" id="WP_060911580.1">
    <property type="nucleotide sequence ID" value="NZ_JAFCKD010000007.1"/>
</dbReference>
<keyword evidence="1" id="KW-0805">Transcription regulation</keyword>
<accession>A0A0E4BUC3</accession>
<protein>
    <submittedName>
        <fullName evidence="5">Transcriptional regulatory protein</fullName>
    </submittedName>
</protein>
<reference evidence="5 6" key="1">
    <citation type="submission" date="2014-11" db="EMBL/GenBank/DDBJ databases">
        <title>Symbiosis island explosion on the genome of extra-slow-growing strains of soybean bradyrhizobia with massive insertion sequences.</title>
        <authorList>
            <person name="Iida T."/>
            <person name="Minamisawa K."/>
        </authorList>
    </citation>
    <scope>NUCLEOTIDE SEQUENCE [LARGE SCALE GENOMIC DNA]</scope>
    <source>
        <strain evidence="5 6">NK6</strain>
    </source>
</reference>
<evidence type="ECO:0000256" key="2">
    <source>
        <dbReference type="ARBA" id="ARBA00023125"/>
    </source>
</evidence>
<dbReference type="InterPro" id="IPR000792">
    <property type="entry name" value="Tscrpt_reg_LuxR_C"/>
</dbReference>
<evidence type="ECO:0000313" key="6">
    <source>
        <dbReference type="Proteomes" id="UP000063308"/>
    </source>
</evidence>
<dbReference type="CDD" id="cd06170">
    <property type="entry name" value="LuxR_C_like"/>
    <property type="match status" value="1"/>
</dbReference>
<dbReference type="GO" id="GO:0006355">
    <property type="term" value="P:regulation of DNA-templated transcription"/>
    <property type="evidence" value="ECO:0007669"/>
    <property type="project" value="InterPro"/>
</dbReference>
<keyword evidence="2" id="KW-0238">DNA-binding</keyword>
<dbReference type="SUPFAM" id="SSF46894">
    <property type="entry name" value="C-terminal effector domain of the bipartite response regulators"/>
    <property type="match status" value="1"/>
</dbReference>
<dbReference type="EMBL" id="AP014685">
    <property type="protein sequence ID" value="BAR61133.1"/>
    <property type="molecule type" value="Genomic_DNA"/>
</dbReference>
<dbReference type="Gene3D" id="1.10.10.10">
    <property type="entry name" value="Winged helix-like DNA-binding domain superfamily/Winged helix DNA-binding domain"/>
    <property type="match status" value="1"/>
</dbReference>
<evidence type="ECO:0000259" key="4">
    <source>
        <dbReference type="SMART" id="SM00421"/>
    </source>
</evidence>
<dbReference type="InterPro" id="IPR036388">
    <property type="entry name" value="WH-like_DNA-bd_sf"/>
</dbReference>
<dbReference type="PANTHER" id="PTHR44688">
    <property type="entry name" value="DNA-BINDING TRANSCRIPTIONAL ACTIVATOR DEVR_DOSR"/>
    <property type="match status" value="1"/>
</dbReference>
<dbReference type="Pfam" id="PF00196">
    <property type="entry name" value="GerE"/>
    <property type="match status" value="1"/>
</dbReference>
<gene>
    <name evidence="5" type="ORF">NK6_7982</name>
</gene>
<evidence type="ECO:0000256" key="1">
    <source>
        <dbReference type="ARBA" id="ARBA00023015"/>
    </source>
</evidence>
<keyword evidence="3" id="KW-0804">Transcription</keyword>
<dbReference type="SMART" id="SM00421">
    <property type="entry name" value="HTH_LUXR"/>
    <property type="match status" value="1"/>
</dbReference>
<evidence type="ECO:0000313" key="5">
    <source>
        <dbReference type="EMBL" id="BAR61133.1"/>
    </source>
</evidence>
<dbReference type="AlphaFoldDB" id="A0A0E4BUC3"/>
<dbReference type="PANTHER" id="PTHR44688:SF16">
    <property type="entry name" value="DNA-BINDING TRANSCRIPTIONAL ACTIVATOR DEVR_DOSR"/>
    <property type="match status" value="1"/>
</dbReference>
<feature type="domain" description="HTH luxR-type" evidence="4">
    <location>
        <begin position="310"/>
        <end position="367"/>
    </location>
</feature>
<sequence>MTILQANRFSSLVGEIYDAAANPALRSAALEQVSNFVGGCAATILSRDAARLSIEIHEHFGTDTRFRQLYRDRYVELDPLLDRHLDFAAGQTIGVADIMPQSDFEASSFYREWVEPQGAIDLATVTLEKTVARTTILQVLRHRSRGTVDDAMRERMRLLAPHIQRSRVMGRQIRARSHTVDDLADVLDGLSTAICLLDAEGRVVHANASCRQLFVDANLLAMVGDRIVARNTQADKIFRGLFEFSADAGTHSNGRRQIELVTSSDGHHYLLHAVPLRRERHLPRDGAATVLFVQRATMVSSLVPDAIAVAFRLTPSELRVLMAIVEIGGVPDIAAKLGIAETTVKTHLSRLFEKTGAGRQADLVKIAAGFAAPFGRQTGAGDAV</sequence>
<proteinExistence type="predicted"/>